<evidence type="ECO:0000256" key="1">
    <source>
        <dbReference type="SAM" id="Phobius"/>
    </source>
</evidence>
<dbReference type="Proteomes" id="UP001163152">
    <property type="component" value="Chromosome"/>
</dbReference>
<feature type="transmembrane region" description="Helical" evidence="1">
    <location>
        <begin position="126"/>
        <end position="145"/>
    </location>
</feature>
<keyword evidence="1" id="KW-0812">Transmembrane</keyword>
<feature type="transmembrane region" description="Helical" evidence="1">
    <location>
        <begin position="157"/>
        <end position="176"/>
    </location>
</feature>
<evidence type="ECO:0000313" key="3">
    <source>
        <dbReference type="Proteomes" id="UP001163152"/>
    </source>
</evidence>
<evidence type="ECO:0000313" key="2">
    <source>
        <dbReference type="EMBL" id="WAL60033.1"/>
    </source>
</evidence>
<feature type="transmembrane region" description="Helical" evidence="1">
    <location>
        <begin position="74"/>
        <end position="92"/>
    </location>
</feature>
<gene>
    <name evidence="2" type="ORF">OXH18_23145</name>
</gene>
<reference evidence="2" key="1">
    <citation type="submission" date="2022-12" db="EMBL/GenBank/DDBJ databases">
        <title>Polyphasic identification of a Novel Hot-Spring Cyanobacterium Ocullathermofonsia sinensis gen nov. sp. nov. and Genomic Insights on its Adaptations to the Thermal Habitat.</title>
        <authorList>
            <person name="Daroch M."/>
            <person name="Tang J."/>
            <person name="Jiang Y."/>
        </authorList>
    </citation>
    <scope>NUCLEOTIDE SEQUENCE</scope>
    <source>
        <strain evidence="2">PKUAC-SCTA174</strain>
    </source>
</reference>
<protein>
    <submittedName>
        <fullName evidence="2">Uncharacterized protein</fullName>
    </submittedName>
</protein>
<dbReference type="KEGG" id="tsin:OXH18_23145"/>
<organism evidence="2 3">
    <name type="scientific">Thermocoleostomius sinensis A174</name>
    <dbReference type="NCBI Taxonomy" id="2016057"/>
    <lineage>
        <taxon>Bacteria</taxon>
        <taxon>Bacillati</taxon>
        <taxon>Cyanobacteriota</taxon>
        <taxon>Cyanophyceae</taxon>
        <taxon>Oculatellales</taxon>
        <taxon>Oculatellaceae</taxon>
        <taxon>Thermocoleostomius</taxon>
    </lineage>
</organism>
<proteinExistence type="predicted"/>
<name>A0A9E9C879_9CYAN</name>
<feature type="transmembrane region" description="Helical" evidence="1">
    <location>
        <begin position="13"/>
        <end position="31"/>
    </location>
</feature>
<keyword evidence="3" id="KW-1185">Reference proteome</keyword>
<accession>A0A9E9C879</accession>
<feature type="transmembrane region" description="Helical" evidence="1">
    <location>
        <begin position="104"/>
        <end position="120"/>
    </location>
</feature>
<dbReference type="RefSeq" id="WP_268609864.1">
    <property type="nucleotide sequence ID" value="NZ_CP113797.1"/>
</dbReference>
<dbReference type="EMBL" id="CP113797">
    <property type="protein sequence ID" value="WAL60033.1"/>
    <property type="molecule type" value="Genomic_DNA"/>
</dbReference>
<dbReference type="Pfam" id="PF22285">
    <property type="entry name" value="DUF6962"/>
    <property type="match status" value="1"/>
</dbReference>
<keyword evidence="1" id="KW-0472">Membrane</keyword>
<dbReference type="InterPro" id="IPR054235">
    <property type="entry name" value="DUF6962"/>
</dbReference>
<dbReference type="AlphaFoldDB" id="A0A9E9C879"/>
<feature type="transmembrane region" description="Helical" evidence="1">
    <location>
        <begin position="38"/>
        <end position="62"/>
    </location>
</feature>
<sequence length="219" mass="24422">MTITEPTTMLTDYALAVAAMVFAVRLFQLSLRQKHRAIGLWAIAFGLVAIAAGLGGTCHGFTHYLSNTMLHRLWYAMLYALSGASFFMLTATLSSSLPRRWQRWLWLAIATKTLLYLTGVTVHHNFAYAIADYLSAMFIMLIVETRSLYQGNQVESARWIVAGILVSVVAVGVQGLGVTTAGLNHNDWYHLVQLVGLYLLYRGASCQSPQYSYNESKTW</sequence>
<keyword evidence="1" id="KW-1133">Transmembrane helix</keyword>